<dbReference type="InterPro" id="IPR011146">
    <property type="entry name" value="HIT-like"/>
</dbReference>
<dbReference type="PRINTS" id="PR00332">
    <property type="entry name" value="HISTRIAD"/>
</dbReference>
<dbReference type="Pfam" id="PF01230">
    <property type="entry name" value="HIT"/>
    <property type="match status" value="1"/>
</dbReference>
<dbReference type="RefSeq" id="WP_173283858.1">
    <property type="nucleotide sequence ID" value="NZ_CP054020.1"/>
</dbReference>
<protein>
    <submittedName>
        <fullName evidence="5">HIT family protein</fullName>
    </submittedName>
</protein>
<dbReference type="InterPro" id="IPR001310">
    <property type="entry name" value="Histidine_triad_HIT"/>
</dbReference>
<dbReference type="SUPFAM" id="SSF54197">
    <property type="entry name" value="HIT-like"/>
    <property type="match status" value="1"/>
</dbReference>
<dbReference type="AlphaFoldDB" id="A0A7D4SYY8"/>
<dbReference type="EMBL" id="CP054020">
    <property type="protein sequence ID" value="QKI88262.1"/>
    <property type="molecule type" value="Genomic_DNA"/>
</dbReference>
<feature type="active site" description="Tele-AMP-histidine intermediate" evidence="1">
    <location>
        <position position="92"/>
    </location>
</feature>
<reference evidence="5 6" key="1">
    <citation type="submission" date="2020-05" db="EMBL/GenBank/DDBJ databases">
        <title>Thiomicrorhabdus sediminis sp.nov. and Thiomicrorhabdus xiamenensis sp.nov., novel sulfur-oxidizing bacteria isolated from coastal sediment.</title>
        <authorList>
            <person name="Liu X."/>
        </authorList>
    </citation>
    <scope>NUCLEOTIDE SEQUENCE [LARGE SCALE GENOMIC DNA]</scope>
    <source>
        <strain evidence="5 6">G2</strain>
    </source>
</reference>
<evidence type="ECO:0000256" key="2">
    <source>
        <dbReference type="PIRSR" id="PIRSR601310-3"/>
    </source>
</evidence>
<dbReference type="KEGG" id="txa:HQN79_01055"/>
<evidence type="ECO:0000256" key="3">
    <source>
        <dbReference type="PROSITE-ProRule" id="PRU00464"/>
    </source>
</evidence>
<evidence type="ECO:0000259" key="4">
    <source>
        <dbReference type="PROSITE" id="PS51084"/>
    </source>
</evidence>
<keyword evidence="6" id="KW-1185">Reference proteome</keyword>
<dbReference type="Gene3D" id="3.30.428.10">
    <property type="entry name" value="HIT-like"/>
    <property type="match status" value="1"/>
</dbReference>
<organism evidence="5 6">
    <name type="scientific">Thiomicrorhabdus xiamenensis</name>
    <dbReference type="NCBI Taxonomy" id="2739063"/>
    <lineage>
        <taxon>Bacteria</taxon>
        <taxon>Pseudomonadati</taxon>
        <taxon>Pseudomonadota</taxon>
        <taxon>Gammaproteobacteria</taxon>
        <taxon>Thiotrichales</taxon>
        <taxon>Piscirickettsiaceae</taxon>
        <taxon>Thiomicrorhabdus</taxon>
    </lineage>
</organism>
<dbReference type="InterPro" id="IPR036265">
    <property type="entry name" value="HIT-like_sf"/>
</dbReference>
<evidence type="ECO:0000313" key="5">
    <source>
        <dbReference type="EMBL" id="QKI88262.1"/>
    </source>
</evidence>
<dbReference type="Proteomes" id="UP000504724">
    <property type="component" value="Chromosome"/>
</dbReference>
<dbReference type="PROSITE" id="PS51084">
    <property type="entry name" value="HIT_2"/>
    <property type="match status" value="1"/>
</dbReference>
<accession>A0A7D4SYY8</accession>
<name>A0A7D4SYY8_9GAMM</name>
<dbReference type="PANTHER" id="PTHR42997">
    <property type="entry name" value="HIT FAMILY HYDROLASE"/>
    <property type="match status" value="1"/>
</dbReference>
<dbReference type="GO" id="GO:0003824">
    <property type="term" value="F:catalytic activity"/>
    <property type="evidence" value="ECO:0007669"/>
    <property type="project" value="InterPro"/>
</dbReference>
<dbReference type="InterPro" id="IPR052908">
    <property type="entry name" value="AP-4-A_phosphorylase"/>
</dbReference>
<feature type="domain" description="HIT" evidence="4">
    <location>
        <begin position="1"/>
        <end position="105"/>
    </location>
</feature>
<feature type="short sequence motif" description="Histidine triad motif" evidence="2 3">
    <location>
        <begin position="90"/>
        <end position="94"/>
    </location>
</feature>
<gene>
    <name evidence="5" type="ORF">HQN79_01055</name>
</gene>
<evidence type="ECO:0000256" key="1">
    <source>
        <dbReference type="PIRSR" id="PIRSR601310-1"/>
    </source>
</evidence>
<proteinExistence type="predicted"/>
<dbReference type="PANTHER" id="PTHR42997:SF1">
    <property type="entry name" value="AP-4-A PHOSPHORYLASE"/>
    <property type="match status" value="1"/>
</dbReference>
<evidence type="ECO:0000313" key="6">
    <source>
        <dbReference type="Proteomes" id="UP000504724"/>
    </source>
</evidence>
<sequence length="120" mass="13601">METCPFCQIDGYLQNASCYARFDIYPVTEGHTLIIPKRHAETWFDMTRSEQIDALELVEQAKTYLLERYQPDGFNIGVNCGEVAGQSVPHAHIHLIPRYSGDTDDPKGGVRGVIPEKQKY</sequence>